<dbReference type="OrthoDB" id="5519740at2759"/>
<dbReference type="Gene3D" id="3.30.70.1060">
    <property type="entry name" value="Dimeric alpha+beta barrel"/>
    <property type="match status" value="1"/>
</dbReference>
<accession>A0A250WXG3</accession>
<dbReference type="Proteomes" id="UP000232323">
    <property type="component" value="Unassembled WGS sequence"/>
</dbReference>
<dbReference type="EMBL" id="BEGY01000012">
    <property type="protein sequence ID" value="GAX75389.1"/>
    <property type="molecule type" value="Genomic_DNA"/>
</dbReference>
<dbReference type="InterPro" id="IPR005545">
    <property type="entry name" value="YCII"/>
</dbReference>
<evidence type="ECO:0000259" key="1">
    <source>
        <dbReference type="Pfam" id="PF03795"/>
    </source>
</evidence>
<dbReference type="AlphaFoldDB" id="A0A250WXG3"/>
<dbReference type="PANTHER" id="PTHR33606">
    <property type="entry name" value="PROTEIN YCII"/>
    <property type="match status" value="1"/>
</dbReference>
<evidence type="ECO:0000313" key="3">
    <source>
        <dbReference type="Proteomes" id="UP000232323"/>
    </source>
</evidence>
<dbReference type="PANTHER" id="PTHR33606:SF3">
    <property type="entry name" value="PROTEIN YCII"/>
    <property type="match status" value="1"/>
</dbReference>
<evidence type="ECO:0000313" key="2">
    <source>
        <dbReference type="EMBL" id="GAX75389.1"/>
    </source>
</evidence>
<dbReference type="Pfam" id="PF03795">
    <property type="entry name" value="YCII"/>
    <property type="match status" value="1"/>
</dbReference>
<proteinExistence type="predicted"/>
<name>A0A250WXG3_9CHLO</name>
<dbReference type="InterPro" id="IPR051807">
    <property type="entry name" value="Sec-metab_biosynth-assoc"/>
</dbReference>
<sequence>MLCSLASKSCTLLKLTSRSTVRCMANAAVPSKYHLLQYSYVPDILERRGPFRAEHIAGAKREADAGKIILAGAFGETPEGALFVWKDSSVEDIQAFVAADPYVKAGLVPSWHIKPYAVVVP</sequence>
<dbReference type="InterPro" id="IPR011008">
    <property type="entry name" value="Dimeric_a/b-barrel"/>
</dbReference>
<keyword evidence="3" id="KW-1185">Reference proteome</keyword>
<organism evidence="2 3">
    <name type="scientific">Chlamydomonas eustigma</name>
    <dbReference type="NCBI Taxonomy" id="1157962"/>
    <lineage>
        <taxon>Eukaryota</taxon>
        <taxon>Viridiplantae</taxon>
        <taxon>Chlorophyta</taxon>
        <taxon>core chlorophytes</taxon>
        <taxon>Chlorophyceae</taxon>
        <taxon>CS clade</taxon>
        <taxon>Chlamydomonadales</taxon>
        <taxon>Chlamydomonadaceae</taxon>
        <taxon>Chlamydomonas</taxon>
    </lineage>
</organism>
<comment type="caution">
    <text evidence="2">The sequence shown here is derived from an EMBL/GenBank/DDBJ whole genome shotgun (WGS) entry which is preliminary data.</text>
</comment>
<dbReference type="SUPFAM" id="SSF54909">
    <property type="entry name" value="Dimeric alpha+beta barrel"/>
    <property type="match status" value="1"/>
</dbReference>
<gene>
    <name evidence="2" type="ORF">CEUSTIGMA_g2833.t1</name>
</gene>
<feature type="domain" description="YCII-related" evidence="1">
    <location>
        <begin position="39"/>
        <end position="115"/>
    </location>
</feature>
<reference evidence="2 3" key="1">
    <citation type="submission" date="2017-08" db="EMBL/GenBank/DDBJ databases">
        <title>Acidophilic green algal genome provides insights into adaptation to an acidic environment.</title>
        <authorList>
            <person name="Hirooka S."/>
            <person name="Hirose Y."/>
            <person name="Kanesaki Y."/>
            <person name="Higuchi S."/>
            <person name="Fujiwara T."/>
            <person name="Onuma R."/>
            <person name="Era A."/>
            <person name="Ohbayashi R."/>
            <person name="Uzuka A."/>
            <person name="Nozaki H."/>
            <person name="Yoshikawa H."/>
            <person name="Miyagishima S.Y."/>
        </authorList>
    </citation>
    <scope>NUCLEOTIDE SEQUENCE [LARGE SCALE GENOMIC DNA]</scope>
    <source>
        <strain evidence="2 3">NIES-2499</strain>
    </source>
</reference>
<protein>
    <recommendedName>
        <fullName evidence="1">YCII-related domain-containing protein</fullName>
    </recommendedName>
</protein>